<feature type="compositionally biased region" description="Basic and acidic residues" evidence="11">
    <location>
        <begin position="417"/>
        <end position="438"/>
    </location>
</feature>
<evidence type="ECO:0000256" key="3">
    <source>
        <dbReference type="ARBA" id="ARBA00022723"/>
    </source>
</evidence>
<proteinExistence type="predicted"/>
<keyword evidence="5 10" id="KW-0863">Zinc-finger</keyword>
<feature type="compositionally biased region" description="Basic and acidic residues" evidence="11">
    <location>
        <begin position="571"/>
        <end position="586"/>
    </location>
</feature>
<name>A0A6J2WAA1_CHACN</name>
<feature type="compositionally biased region" description="Polar residues" evidence="11">
    <location>
        <begin position="1"/>
        <end position="15"/>
    </location>
</feature>
<dbReference type="GO" id="GO:0003676">
    <property type="term" value="F:nucleic acid binding"/>
    <property type="evidence" value="ECO:0007669"/>
    <property type="project" value="InterPro"/>
</dbReference>
<comment type="subcellular location">
    <subcellularLocation>
        <location evidence="1">Nucleus</location>
    </subcellularLocation>
</comment>
<dbReference type="InterPro" id="IPR006572">
    <property type="entry name" value="Znf_DBF"/>
</dbReference>
<feature type="compositionally biased region" description="Basic residues" evidence="11">
    <location>
        <begin position="612"/>
        <end position="625"/>
    </location>
</feature>
<dbReference type="FunCoup" id="A0A6J2WAA1">
    <property type="interactions" value="604"/>
</dbReference>
<feature type="region of interest" description="Disordered" evidence="11">
    <location>
        <begin position="251"/>
        <end position="287"/>
    </location>
</feature>
<gene>
    <name evidence="14" type="primary">dbf4</name>
</gene>
<evidence type="ECO:0000256" key="8">
    <source>
        <dbReference type="ARBA" id="ARBA00023306"/>
    </source>
</evidence>
<evidence type="ECO:0000256" key="9">
    <source>
        <dbReference type="ARBA" id="ARBA00040397"/>
    </source>
</evidence>
<dbReference type="Gene3D" id="2.10.50.40">
    <property type="match status" value="1"/>
</dbReference>
<keyword evidence="7" id="KW-0539">Nucleus</keyword>
<keyword evidence="4" id="KW-0677">Repeat</keyword>
<keyword evidence="6" id="KW-0862">Zinc</keyword>
<dbReference type="GO" id="GO:0010571">
    <property type="term" value="P:positive regulation of nuclear cell cycle DNA replication"/>
    <property type="evidence" value="ECO:0007669"/>
    <property type="project" value="TreeGrafter"/>
</dbReference>
<feature type="region of interest" description="Disordered" evidence="11">
    <location>
        <begin position="94"/>
        <end position="130"/>
    </location>
</feature>
<dbReference type="InterPro" id="IPR051590">
    <property type="entry name" value="Replication_Regulatory_Kinase"/>
</dbReference>
<feature type="compositionally biased region" description="Polar residues" evidence="11">
    <location>
        <begin position="466"/>
        <end position="482"/>
    </location>
</feature>
<dbReference type="PROSITE" id="PS51265">
    <property type="entry name" value="ZF_DBF4"/>
    <property type="match status" value="1"/>
</dbReference>
<keyword evidence="3" id="KW-0479">Metal-binding</keyword>
<feature type="domain" description="DBF4-type" evidence="12">
    <location>
        <begin position="285"/>
        <end position="333"/>
    </location>
</feature>
<evidence type="ECO:0000313" key="14">
    <source>
        <dbReference type="RefSeq" id="XP_030641289.1"/>
    </source>
</evidence>
<dbReference type="GO" id="GO:1901987">
    <property type="term" value="P:regulation of cell cycle phase transition"/>
    <property type="evidence" value="ECO:0007669"/>
    <property type="project" value="TreeGrafter"/>
</dbReference>
<dbReference type="GO" id="GO:0031431">
    <property type="term" value="C:Dbf4-dependent protein kinase complex"/>
    <property type="evidence" value="ECO:0007669"/>
    <property type="project" value="TreeGrafter"/>
</dbReference>
<dbReference type="Pfam" id="PF07535">
    <property type="entry name" value="zf-DBF"/>
    <property type="match status" value="1"/>
</dbReference>
<feature type="region of interest" description="Disordered" evidence="11">
    <location>
        <begin position="551"/>
        <end position="660"/>
    </location>
</feature>
<feature type="region of interest" description="Disordered" evidence="11">
    <location>
        <begin position="460"/>
        <end position="494"/>
    </location>
</feature>
<organism evidence="13 14">
    <name type="scientific">Chanos chanos</name>
    <name type="common">Milkfish</name>
    <name type="synonym">Mugil chanos</name>
    <dbReference type="NCBI Taxonomy" id="29144"/>
    <lineage>
        <taxon>Eukaryota</taxon>
        <taxon>Metazoa</taxon>
        <taxon>Chordata</taxon>
        <taxon>Craniata</taxon>
        <taxon>Vertebrata</taxon>
        <taxon>Euteleostomi</taxon>
        <taxon>Actinopterygii</taxon>
        <taxon>Neopterygii</taxon>
        <taxon>Teleostei</taxon>
        <taxon>Ostariophysi</taxon>
        <taxon>Gonorynchiformes</taxon>
        <taxon>Chanidae</taxon>
        <taxon>Chanos</taxon>
    </lineage>
</organism>
<dbReference type="RefSeq" id="XP_030641289.1">
    <property type="nucleotide sequence ID" value="XM_030785429.1"/>
</dbReference>
<evidence type="ECO:0000256" key="11">
    <source>
        <dbReference type="SAM" id="MobiDB-lite"/>
    </source>
</evidence>
<dbReference type="GeneID" id="115821623"/>
<dbReference type="InParanoid" id="A0A6J2WAA1"/>
<evidence type="ECO:0000256" key="4">
    <source>
        <dbReference type="ARBA" id="ARBA00022737"/>
    </source>
</evidence>
<evidence type="ECO:0000256" key="6">
    <source>
        <dbReference type="ARBA" id="ARBA00022833"/>
    </source>
</evidence>
<dbReference type="AlphaFoldDB" id="A0A6J2WAA1"/>
<dbReference type="FunFam" id="6.10.250.3410:FF:000001">
    <property type="entry name" value="Protein DBF4 homolog A"/>
    <property type="match status" value="1"/>
</dbReference>
<protein>
    <recommendedName>
        <fullName evidence="9">Protein DBF4 homolog A</fullName>
    </recommendedName>
</protein>
<keyword evidence="8" id="KW-0131">Cell cycle</keyword>
<feature type="compositionally biased region" description="Polar residues" evidence="11">
    <location>
        <begin position="643"/>
        <end position="660"/>
    </location>
</feature>
<dbReference type="OrthoDB" id="21380at2759"/>
<keyword evidence="13" id="KW-1185">Reference proteome</keyword>
<dbReference type="InterPro" id="IPR038545">
    <property type="entry name" value="Znf_DBF_sf"/>
</dbReference>
<feature type="region of interest" description="Disordered" evidence="11">
    <location>
        <begin position="408"/>
        <end position="440"/>
    </location>
</feature>
<dbReference type="CTD" id="10926"/>
<evidence type="ECO:0000259" key="12">
    <source>
        <dbReference type="PROSITE" id="PS51265"/>
    </source>
</evidence>
<feature type="compositionally biased region" description="Basic and acidic residues" evidence="11">
    <location>
        <begin position="554"/>
        <end position="563"/>
    </location>
</feature>
<dbReference type="Gene3D" id="6.10.250.3410">
    <property type="entry name" value="DBF zinc finger"/>
    <property type="match status" value="1"/>
</dbReference>
<evidence type="ECO:0000313" key="13">
    <source>
        <dbReference type="Proteomes" id="UP000504632"/>
    </source>
</evidence>
<accession>A0A6J2WAA1</accession>
<dbReference type="GO" id="GO:0008270">
    <property type="term" value="F:zinc ion binding"/>
    <property type="evidence" value="ECO:0007669"/>
    <property type="project" value="UniProtKB-KW"/>
</dbReference>
<evidence type="ECO:0000256" key="5">
    <source>
        <dbReference type="ARBA" id="ARBA00022771"/>
    </source>
</evidence>
<feature type="compositionally biased region" description="Basic and acidic residues" evidence="11">
    <location>
        <begin position="256"/>
        <end position="271"/>
    </location>
</feature>
<reference evidence="14" key="1">
    <citation type="submission" date="2025-08" db="UniProtKB">
        <authorList>
            <consortium name="RefSeq"/>
        </authorList>
    </citation>
    <scope>IDENTIFICATION</scope>
</reference>
<dbReference type="PANTHER" id="PTHR15375">
    <property type="entry name" value="ACTIVATOR OF S-PHASE KINASE-RELATED"/>
    <property type="match status" value="1"/>
</dbReference>
<evidence type="ECO:0000256" key="10">
    <source>
        <dbReference type="PROSITE-ProRule" id="PRU00600"/>
    </source>
</evidence>
<evidence type="ECO:0000256" key="2">
    <source>
        <dbReference type="ARBA" id="ARBA00022553"/>
    </source>
</evidence>
<evidence type="ECO:0000256" key="7">
    <source>
        <dbReference type="ARBA" id="ARBA00023242"/>
    </source>
</evidence>
<dbReference type="PANTHER" id="PTHR15375:SF22">
    <property type="entry name" value="PROTEIN DBF4 HOMOLOG A"/>
    <property type="match status" value="1"/>
</dbReference>
<dbReference type="SMART" id="SM00586">
    <property type="entry name" value="ZnF_DBF"/>
    <property type="match status" value="1"/>
</dbReference>
<feature type="region of interest" description="Disordered" evidence="11">
    <location>
        <begin position="1"/>
        <end position="44"/>
    </location>
</feature>
<sequence>MKNQTFPRSTKSKSQGAALEKDKHKKTSTKSNLKPGCDSSQNKPLTGKIFYLDVPCNKRTQTLENDIKTLGGTVEKFFSKEIRYLVSSKPEARHARRLGLDSPIPSPDSGLSSPHPASKKGSSQGQADTAVVSRGKALVEKVIKEQERIQMNRMLANAVEWGVKVLYIDDIISYIERKKTKITTLVKTPTATAKLESTERTTFQKHNAGRISRPFVKVEDSSRHYRPIYLPMLKLPVCSLRGLPPCSPFYAEENDREGQGKRPREHREERHRGRRNKRRGQDGKEKRKGGYCECCIVKYDSLKAHLQSEQHQAFSKSEEYLVVDKVIAGLTCDLIHTTTPRNRPKCSISSPVLTQGPVAERMEGLEEQMEVKREGLTEEVPLWASTGSYQASQSVKCSREKPHIPRKRNRELFSCSHGDRSAERSDVPDDSRSKRGFFDGESYPTIRKALGKSSLLSPGQGCSWDASEQSQTPHYSQYTKQRTQQDTHSSHKHSVGILQASVTADGLRTTCKPSDVWMTEKANCKKDSKKTECEPSLSYKLGYQMVRETPVSLKENEPIRTDQSKTTVDSQPDRIEKLFKDSESDPIRTGQPSQVLMREPISTDDPSAGTTLRRKVRGLSRRRKVGGLTPQNGTDKHCDRQTVRSSDTQPNNSTNSSDSTFHLWQLFQSSDSTEEEFKGFQN</sequence>
<evidence type="ECO:0000256" key="1">
    <source>
        <dbReference type="ARBA" id="ARBA00004123"/>
    </source>
</evidence>
<dbReference type="Proteomes" id="UP000504632">
    <property type="component" value="Chromosome 9"/>
</dbReference>
<dbReference type="GO" id="GO:0043539">
    <property type="term" value="F:protein serine/threonine kinase activator activity"/>
    <property type="evidence" value="ECO:0007669"/>
    <property type="project" value="TreeGrafter"/>
</dbReference>
<keyword evidence="2" id="KW-0597">Phosphoprotein</keyword>